<feature type="compositionally biased region" description="Basic and acidic residues" evidence="3">
    <location>
        <begin position="338"/>
        <end position="347"/>
    </location>
</feature>
<dbReference type="GO" id="GO:0016607">
    <property type="term" value="C:nuclear speck"/>
    <property type="evidence" value="ECO:0007669"/>
    <property type="project" value="UniProtKB-SubCell"/>
</dbReference>
<dbReference type="GO" id="GO:0007548">
    <property type="term" value="P:sex differentiation"/>
    <property type="evidence" value="ECO:0007669"/>
    <property type="project" value="UniProtKB-KW"/>
</dbReference>
<dbReference type="PROSITE" id="PS50118">
    <property type="entry name" value="HMG_BOX_2"/>
    <property type="match status" value="2"/>
</dbReference>
<keyword evidence="2" id="KW-0539">Nucleus</keyword>
<proteinExistence type="evidence at transcript level"/>
<feature type="region of interest" description="Disordered" evidence="3">
    <location>
        <begin position="159"/>
        <end position="181"/>
    </location>
</feature>
<feature type="compositionally biased region" description="Basic and acidic residues" evidence="3">
    <location>
        <begin position="318"/>
        <end position="331"/>
    </location>
</feature>
<dbReference type="Pfam" id="PF00505">
    <property type="entry name" value="HMG_box"/>
    <property type="match status" value="2"/>
</dbReference>
<dbReference type="GO" id="GO:0000978">
    <property type="term" value="F:RNA polymerase II cis-regulatory region sequence-specific DNA binding"/>
    <property type="evidence" value="ECO:0007669"/>
    <property type="project" value="TreeGrafter"/>
</dbReference>
<dbReference type="InterPro" id="IPR050140">
    <property type="entry name" value="SRY-related_HMG-box_TF-like"/>
</dbReference>
<protein>
    <submittedName>
        <fullName evidence="5">SoxL4AB</fullName>
    </submittedName>
</protein>
<dbReference type="InterPro" id="IPR009071">
    <property type="entry name" value="HMG_box_dom"/>
</dbReference>
<accession>I7CDX2</accession>
<dbReference type="EMBL" id="JX171159">
    <property type="protein sequence ID" value="AFO66695.1"/>
    <property type="molecule type" value="mRNA"/>
</dbReference>
<evidence type="ECO:0000259" key="4">
    <source>
        <dbReference type="PROSITE" id="PS50118"/>
    </source>
</evidence>
<feature type="DNA-binding region" description="HMG box" evidence="2">
    <location>
        <begin position="99"/>
        <end position="167"/>
    </location>
</feature>
<dbReference type="GO" id="GO:0005516">
    <property type="term" value="F:calmodulin binding"/>
    <property type="evidence" value="ECO:0007669"/>
    <property type="project" value="UniProtKB-KW"/>
</dbReference>
<dbReference type="InterPro" id="IPR036910">
    <property type="entry name" value="HMG_box_dom_sf"/>
</dbReference>
<sequence>MCLLGSPETRPAQGCAPQPTGFIHWQPGFLSPLNLTQLSTSQGTVDSDLKPAPREDVDMKPTQGQQMAGCWSSGILPSVNQEPASAAPIPSPAPAPGHTKRPMNAFLLWTKEHRKHVSDSNPDMCNADVSTTLGRMWRSLPMGDKQPYLKMAEGIRHKHRTDNPGYYRHCPRTRPRTKDKSVLDKIQSMIAQLDIQEYVGECPIRGNPAHTSTQAAHKADDSISQQHDSLAMEDNATQPRSSSETEREPTRGLEAKTPRSKRSRPINCFLLWSKWARPKLAKRFPDSPNWEISMLLGEVWKLLPKKDKGQYHKNAEILRQEHRQSHPDLYKQRHSRRERNAAAEQDKSGTVAGIKQESEGSDRTQSSPGTADQLGEILSSSSFTASPTSLLGNISSPFSDSITPHSSSHPFSYSANSTEFLNLGNEPFAGLSPVDVDACLASIPVGDLQTTYSMPSNQASATSTGWLDVANTYDGNGRVAEVASNLQAAAQLCTRPGQSLQSPQNLLPARSSLPFPDVGAFTSNGTSLTSLLNNPIAMTQHAYPYPGALQGNSYVDQHALIATSSLPPSFLHSLPG</sequence>
<dbReference type="GO" id="GO:0030154">
    <property type="term" value="P:cell differentiation"/>
    <property type="evidence" value="ECO:0007669"/>
    <property type="project" value="UniProtKB-KW"/>
</dbReference>
<evidence type="ECO:0000256" key="1">
    <source>
        <dbReference type="ARBA" id="ARBA00023125"/>
    </source>
</evidence>
<evidence type="ECO:0000313" key="5">
    <source>
        <dbReference type="EMBL" id="AFO66695.1"/>
    </source>
</evidence>
<feature type="DNA-binding region" description="HMG box" evidence="2">
    <location>
        <begin position="262"/>
        <end position="330"/>
    </location>
</feature>
<dbReference type="PANTHER" id="PTHR10270">
    <property type="entry name" value="SOX TRANSCRIPTION FACTOR"/>
    <property type="match status" value="1"/>
</dbReference>
<feature type="region of interest" description="Disordered" evidence="3">
    <location>
        <begin position="204"/>
        <end position="261"/>
    </location>
</feature>
<organism evidence="5">
    <name type="scientific">Leucosolenia complicata</name>
    <dbReference type="NCBI Taxonomy" id="433461"/>
    <lineage>
        <taxon>Eukaryota</taxon>
        <taxon>Metazoa</taxon>
        <taxon>Porifera</taxon>
        <taxon>Calcarea</taxon>
        <taxon>Calcaronea</taxon>
        <taxon>Leucosolenida</taxon>
        <taxon>Leucosoleniidae</taxon>
        <taxon>Leucosolenia</taxon>
    </lineage>
</organism>
<dbReference type="GO" id="GO:0001228">
    <property type="term" value="F:DNA-binding transcription activator activity, RNA polymerase II-specific"/>
    <property type="evidence" value="ECO:0007669"/>
    <property type="project" value="TreeGrafter"/>
</dbReference>
<feature type="domain" description="HMG box" evidence="4">
    <location>
        <begin position="262"/>
        <end position="330"/>
    </location>
</feature>
<dbReference type="SUPFAM" id="SSF47095">
    <property type="entry name" value="HMG-box"/>
    <property type="match status" value="2"/>
</dbReference>
<dbReference type="CDD" id="cd01389">
    <property type="entry name" value="HMG-box_ROX1-like"/>
    <property type="match status" value="1"/>
</dbReference>
<reference evidence="5" key="1">
    <citation type="journal article" date="2012" name="Evodevo">
        <title>Genome-wide analysis of the sox family in the calcareous sponge Sycon ciliatum: multiple genes with unique expression patterns.</title>
        <authorList>
            <person name="Fortunato S."/>
            <person name="Adamski M."/>
            <person name="Bergum B."/>
            <person name="Guder C."/>
            <person name="Jordal S."/>
            <person name="Leininger S."/>
            <person name="Zwafink C."/>
            <person name="Rapp H.T."/>
            <person name="Adamska M."/>
        </authorList>
    </citation>
    <scope>NUCLEOTIDE SEQUENCE</scope>
</reference>
<dbReference type="SMART" id="SM00398">
    <property type="entry name" value="HMG"/>
    <property type="match status" value="2"/>
</dbReference>
<evidence type="ECO:0000256" key="3">
    <source>
        <dbReference type="SAM" id="MobiDB-lite"/>
    </source>
</evidence>
<keyword evidence="1 2" id="KW-0238">DNA-binding</keyword>
<dbReference type="PANTHER" id="PTHR10270:SF323">
    <property type="entry name" value="TRANSCRIPTION FACTOR SOX-14-RELATED"/>
    <property type="match status" value="1"/>
</dbReference>
<name>I7CDX2_9METZ</name>
<dbReference type="AlphaFoldDB" id="I7CDX2"/>
<dbReference type="Gene3D" id="1.10.30.10">
    <property type="entry name" value="High mobility group box domain"/>
    <property type="match status" value="2"/>
</dbReference>
<evidence type="ECO:0000256" key="2">
    <source>
        <dbReference type="PROSITE-ProRule" id="PRU00267"/>
    </source>
</evidence>
<feature type="region of interest" description="Disordered" evidence="3">
    <location>
        <begin position="318"/>
        <end position="374"/>
    </location>
</feature>
<feature type="compositionally biased region" description="Basic and acidic residues" evidence="3">
    <location>
        <begin position="243"/>
        <end position="257"/>
    </location>
</feature>
<feature type="region of interest" description="Disordered" evidence="3">
    <location>
        <begin position="79"/>
        <end position="98"/>
    </location>
</feature>
<feature type="domain" description="HMG box" evidence="4">
    <location>
        <begin position="99"/>
        <end position="167"/>
    </location>
</feature>